<name>A0ABV8PGB9_9FLAO</name>
<gene>
    <name evidence="1" type="ORF">ACFOWS_00415</name>
</gene>
<proteinExistence type="predicted"/>
<dbReference type="RefSeq" id="WP_379761916.1">
    <property type="nucleotide sequence ID" value="NZ_JBHSCL010000002.1"/>
</dbReference>
<protein>
    <submittedName>
        <fullName evidence="1">Uncharacterized protein</fullName>
    </submittedName>
</protein>
<reference evidence="2" key="1">
    <citation type="journal article" date="2019" name="Int. J. Syst. Evol. Microbiol.">
        <title>The Global Catalogue of Microorganisms (GCM) 10K type strain sequencing project: providing services to taxonomists for standard genome sequencing and annotation.</title>
        <authorList>
            <consortium name="The Broad Institute Genomics Platform"/>
            <consortium name="The Broad Institute Genome Sequencing Center for Infectious Disease"/>
            <person name="Wu L."/>
            <person name="Ma J."/>
        </authorList>
    </citation>
    <scope>NUCLEOTIDE SEQUENCE [LARGE SCALE GENOMIC DNA]</scope>
    <source>
        <strain evidence="2">CGMCC 1.15774</strain>
    </source>
</reference>
<dbReference type="Proteomes" id="UP001595841">
    <property type="component" value="Unassembled WGS sequence"/>
</dbReference>
<sequence length="249" mass="28407">MKMIQHFHLASQYLSTAGKSFLAHKEDDSHTNMKFSPAEKSLLTWPLDDTGTQLALNYETFSLVWKTTTPQFLSLKGTTHEEVVAWLKKMAKSSKFTQPYEYKLHYKLPYSMGNEDTFELNSEDEAQELIRIRTLAQNILTTFLETENLKSDVRVWPHHFDTGAFAHLHDGSGKSIGLGLAIPDDMVDDFYFYISGYRGNTGLRTWAFPPLTYGKWHNNGFKGGVLSASEITEEIGLQFFREALGAYKK</sequence>
<evidence type="ECO:0000313" key="1">
    <source>
        <dbReference type="EMBL" id="MFC4218574.1"/>
    </source>
</evidence>
<keyword evidence="2" id="KW-1185">Reference proteome</keyword>
<dbReference type="EMBL" id="JBHSCL010000002">
    <property type="protein sequence ID" value="MFC4218574.1"/>
    <property type="molecule type" value="Genomic_DNA"/>
</dbReference>
<comment type="caution">
    <text evidence="1">The sequence shown here is derived from an EMBL/GenBank/DDBJ whole genome shotgun (WGS) entry which is preliminary data.</text>
</comment>
<accession>A0ABV8PGB9</accession>
<organism evidence="1 2">
    <name type="scientific">Flagellimonas marina</name>
    <dbReference type="NCBI Taxonomy" id="1775168"/>
    <lineage>
        <taxon>Bacteria</taxon>
        <taxon>Pseudomonadati</taxon>
        <taxon>Bacteroidota</taxon>
        <taxon>Flavobacteriia</taxon>
        <taxon>Flavobacteriales</taxon>
        <taxon>Flavobacteriaceae</taxon>
        <taxon>Flagellimonas</taxon>
    </lineage>
</organism>
<evidence type="ECO:0000313" key="2">
    <source>
        <dbReference type="Proteomes" id="UP001595841"/>
    </source>
</evidence>